<dbReference type="AlphaFoldDB" id="A0A8J7U5U9"/>
<keyword evidence="2 4" id="KW-0378">Hydrolase</keyword>
<comment type="function">
    <text evidence="4">Nucleoside triphosphate pyrophosphatase that hydrolyzes dTTP and UTP. May have a dual role in cell division arrest and in preventing the incorporation of modified nucleotides into cellular nucleic acids.</text>
</comment>
<comment type="catalytic activity">
    <reaction evidence="4">
        <text>UTP + H2O = UMP + diphosphate + H(+)</text>
        <dbReference type="Rhea" id="RHEA:29395"/>
        <dbReference type="ChEBI" id="CHEBI:15377"/>
        <dbReference type="ChEBI" id="CHEBI:15378"/>
        <dbReference type="ChEBI" id="CHEBI:33019"/>
        <dbReference type="ChEBI" id="CHEBI:46398"/>
        <dbReference type="ChEBI" id="CHEBI:57865"/>
        <dbReference type="EC" id="3.6.1.9"/>
    </reaction>
</comment>
<dbReference type="SUPFAM" id="SSF52972">
    <property type="entry name" value="ITPase-like"/>
    <property type="match status" value="1"/>
</dbReference>
<evidence type="ECO:0000256" key="2">
    <source>
        <dbReference type="ARBA" id="ARBA00022801"/>
    </source>
</evidence>
<name>A0A8J7U5U9_9BACT</name>
<comment type="catalytic activity">
    <reaction evidence="4">
        <text>dTTP + H2O = dTMP + diphosphate + H(+)</text>
        <dbReference type="Rhea" id="RHEA:28534"/>
        <dbReference type="ChEBI" id="CHEBI:15377"/>
        <dbReference type="ChEBI" id="CHEBI:15378"/>
        <dbReference type="ChEBI" id="CHEBI:33019"/>
        <dbReference type="ChEBI" id="CHEBI:37568"/>
        <dbReference type="ChEBI" id="CHEBI:63528"/>
        <dbReference type="EC" id="3.6.1.9"/>
    </reaction>
</comment>
<gene>
    <name evidence="5" type="ORF">J3U88_14520</name>
</gene>
<dbReference type="Pfam" id="PF02545">
    <property type="entry name" value="Maf"/>
    <property type="match status" value="1"/>
</dbReference>
<keyword evidence="3 4" id="KW-0546">Nucleotide metabolism</keyword>
<evidence type="ECO:0000256" key="3">
    <source>
        <dbReference type="ARBA" id="ARBA00023080"/>
    </source>
</evidence>
<sequence>MTQTPPPLHPVDACYLLLASQSPRRSRLLQEAGYAITVVPSHADEEDAVPETVTDIVVANARIKGRAVIQKHTFEKRDKATVLVAADTLVAQGARVYSKPADIGEAHHFLNSLGGRYHQVHTGVFLYHFEKQQAVSFFVTSRVLMRGLDFGQRRALFREVNPLDKAGAYGYQDSKYIVAHLDGSESNVIGLPMERLAVELAKLLGV</sequence>
<feature type="active site" description="Proton acceptor" evidence="4">
    <location>
        <position position="87"/>
    </location>
</feature>
<accession>A0A8J7U5U9</accession>
<dbReference type="InterPro" id="IPR029001">
    <property type="entry name" value="ITPase-like_fam"/>
</dbReference>
<dbReference type="PIRSF" id="PIRSF006305">
    <property type="entry name" value="Maf"/>
    <property type="match status" value="1"/>
</dbReference>
<protein>
    <recommendedName>
        <fullName evidence="4">dTTP/UTP pyrophosphatase</fullName>
        <shortName evidence="4">dTTPase/UTPase</shortName>
        <ecNumber evidence="4">3.6.1.9</ecNumber>
    </recommendedName>
    <alternativeName>
        <fullName evidence="4">Nucleoside triphosphate pyrophosphatase</fullName>
    </alternativeName>
    <alternativeName>
        <fullName evidence="4">Nucleotide pyrophosphatase</fullName>
        <shortName evidence="4">Nucleotide PPase</shortName>
    </alternativeName>
</protein>
<comment type="subcellular location">
    <subcellularLocation>
        <location evidence="4">Cytoplasm</location>
    </subcellularLocation>
</comment>
<comment type="similarity">
    <text evidence="4">Belongs to the Maf family. YhdE subfamily.</text>
</comment>
<keyword evidence="4" id="KW-0963">Cytoplasm</keyword>
<comment type="caution">
    <text evidence="5">The sequence shown here is derived from an EMBL/GenBank/DDBJ whole genome shotgun (WGS) entry which is preliminary data.</text>
</comment>
<dbReference type="PANTHER" id="PTHR43213">
    <property type="entry name" value="BIFUNCTIONAL DTTP/UTP PYROPHOSPHATASE/METHYLTRANSFERASE PROTEIN-RELATED"/>
    <property type="match status" value="1"/>
</dbReference>
<dbReference type="GO" id="GO:0009117">
    <property type="term" value="P:nucleotide metabolic process"/>
    <property type="evidence" value="ECO:0007669"/>
    <property type="project" value="UniProtKB-KW"/>
</dbReference>
<dbReference type="PANTHER" id="PTHR43213:SF5">
    <property type="entry name" value="BIFUNCTIONAL DTTP_UTP PYROPHOSPHATASE_METHYLTRANSFERASE PROTEIN-RELATED"/>
    <property type="match status" value="1"/>
</dbReference>
<feature type="site" description="Important for substrate specificity" evidence="4">
    <location>
        <position position="172"/>
    </location>
</feature>
<evidence type="ECO:0000256" key="1">
    <source>
        <dbReference type="ARBA" id="ARBA00001968"/>
    </source>
</evidence>
<dbReference type="Gene3D" id="3.90.950.10">
    <property type="match status" value="1"/>
</dbReference>
<feature type="site" description="Important for substrate specificity" evidence="4">
    <location>
        <position position="88"/>
    </location>
</feature>
<evidence type="ECO:0000313" key="5">
    <source>
        <dbReference type="EMBL" id="MBO1319686.1"/>
    </source>
</evidence>
<proteinExistence type="inferred from homology"/>
<comment type="cofactor">
    <cofactor evidence="1 4">
        <name>a divalent metal cation</name>
        <dbReference type="ChEBI" id="CHEBI:60240"/>
    </cofactor>
</comment>
<evidence type="ECO:0000256" key="4">
    <source>
        <dbReference type="HAMAP-Rule" id="MF_00528"/>
    </source>
</evidence>
<comment type="caution">
    <text evidence="4">Lacks conserved residue(s) required for the propagation of feature annotation.</text>
</comment>
<dbReference type="EC" id="3.6.1.9" evidence="4"/>
<dbReference type="EMBL" id="JAFREP010000013">
    <property type="protein sequence ID" value="MBO1319686.1"/>
    <property type="molecule type" value="Genomic_DNA"/>
</dbReference>
<dbReference type="HAMAP" id="MF_00528">
    <property type="entry name" value="Maf"/>
    <property type="match status" value="1"/>
</dbReference>
<dbReference type="GO" id="GO:0005737">
    <property type="term" value="C:cytoplasm"/>
    <property type="evidence" value="ECO:0007669"/>
    <property type="project" value="UniProtKB-SubCell"/>
</dbReference>
<evidence type="ECO:0000313" key="6">
    <source>
        <dbReference type="Proteomes" id="UP000664417"/>
    </source>
</evidence>
<dbReference type="RefSeq" id="WP_207859591.1">
    <property type="nucleotide sequence ID" value="NZ_JAFREP010000013.1"/>
</dbReference>
<organism evidence="5 6">
    <name type="scientific">Acanthopleuribacter pedis</name>
    <dbReference type="NCBI Taxonomy" id="442870"/>
    <lineage>
        <taxon>Bacteria</taxon>
        <taxon>Pseudomonadati</taxon>
        <taxon>Acidobacteriota</taxon>
        <taxon>Holophagae</taxon>
        <taxon>Acanthopleuribacterales</taxon>
        <taxon>Acanthopleuribacteraceae</taxon>
        <taxon>Acanthopleuribacter</taxon>
    </lineage>
</organism>
<reference evidence="5" key="1">
    <citation type="submission" date="2021-03" db="EMBL/GenBank/DDBJ databases">
        <authorList>
            <person name="Wang G."/>
        </authorList>
    </citation>
    <scope>NUCLEOTIDE SEQUENCE</scope>
    <source>
        <strain evidence="5">KCTC 12899</strain>
    </source>
</reference>
<dbReference type="Proteomes" id="UP000664417">
    <property type="component" value="Unassembled WGS sequence"/>
</dbReference>
<feature type="site" description="Important for substrate specificity" evidence="4">
    <location>
        <position position="24"/>
    </location>
</feature>
<dbReference type="InterPro" id="IPR003697">
    <property type="entry name" value="Maf-like"/>
</dbReference>
<keyword evidence="6" id="KW-1185">Reference proteome</keyword>
<dbReference type="GO" id="GO:0047429">
    <property type="term" value="F:nucleoside triphosphate diphosphatase activity"/>
    <property type="evidence" value="ECO:0007669"/>
    <property type="project" value="UniProtKB-EC"/>
</dbReference>